<feature type="transmembrane region" description="Helical" evidence="7">
    <location>
        <begin position="131"/>
        <end position="157"/>
    </location>
</feature>
<feature type="compositionally biased region" description="Polar residues" evidence="6">
    <location>
        <begin position="287"/>
        <end position="296"/>
    </location>
</feature>
<dbReference type="Pfam" id="PF20684">
    <property type="entry name" value="Fung_rhodopsin"/>
    <property type="match status" value="1"/>
</dbReference>
<dbReference type="PANTHER" id="PTHR33048:SF2">
    <property type="entry name" value="SRPK"/>
    <property type="match status" value="1"/>
</dbReference>
<feature type="transmembrane region" description="Helical" evidence="7">
    <location>
        <begin position="97"/>
        <end position="119"/>
    </location>
</feature>
<feature type="transmembrane region" description="Helical" evidence="7">
    <location>
        <begin position="214"/>
        <end position="237"/>
    </location>
</feature>
<feature type="transmembrane region" description="Helical" evidence="7">
    <location>
        <begin position="177"/>
        <end position="202"/>
    </location>
</feature>
<name>A0AAN7BLA1_9PEZI</name>
<reference evidence="9" key="1">
    <citation type="journal article" date="2023" name="Mol. Phylogenet. Evol.">
        <title>Genome-scale phylogeny and comparative genomics of the fungal order Sordariales.</title>
        <authorList>
            <person name="Hensen N."/>
            <person name="Bonometti L."/>
            <person name="Westerberg I."/>
            <person name="Brannstrom I.O."/>
            <person name="Guillou S."/>
            <person name="Cros-Aarteil S."/>
            <person name="Calhoun S."/>
            <person name="Haridas S."/>
            <person name="Kuo A."/>
            <person name="Mondo S."/>
            <person name="Pangilinan J."/>
            <person name="Riley R."/>
            <person name="LaButti K."/>
            <person name="Andreopoulos B."/>
            <person name="Lipzen A."/>
            <person name="Chen C."/>
            <person name="Yan M."/>
            <person name="Daum C."/>
            <person name="Ng V."/>
            <person name="Clum A."/>
            <person name="Steindorff A."/>
            <person name="Ohm R.A."/>
            <person name="Martin F."/>
            <person name="Silar P."/>
            <person name="Natvig D.O."/>
            <person name="Lalanne C."/>
            <person name="Gautier V."/>
            <person name="Ament-Velasquez S.L."/>
            <person name="Kruys A."/>
            <person name="Hutchinson M.I."/>
            <person name="Powell A.J."/>
            <person name="Barry K."/>
            <person name="Miller A.N."/>
            <person name="Grigoriev I.V."/>
            <person name="Debuchy R."/>
            <person name="Gladieux P."/>
            <person name="Hiltunen Thoren M."/>
            <person name="Johannesson H."/>
        </authorList>
    </citation>
    <scope>NUCLEOTIDE SEQUENCE</scope>
    <source>
        <strain evidence="9">CBS 990.96</strain>
    </source>
</reference>
<dbReference type="GO" id="GO:0016020">
    <property type="term" value="C:membrane"/>
    <property type="evidence" value="ECO:0007669"/>
    <property type="project" value="UniProtKB-SubCell"/>
</dbReference>
<evidence type="ECO:0000256" key="2">
    <source>
        <dbReference type="ARBA" id="ARBA00022692"/>
    </source>
</evidence>
<comment type="similarity">
    <text evidence="5">Belongs to the SAT4 family.</text>
</comment>
<organism evidence="9 10">
    <name type="scientific">Podospora fimiseda</name>
    <dbReference type="NCBI Taxonomy" id="252190"/>
    <lineage>
        <taxon>Eukaryota</taxon>
        <taxon>Fungi</taxon>
        <taxon>Dikarya</taxon>
        <taxon>Ascomycota</taxon>
        <taxon>Pezizomycotina</taxon>
        <taxon>Sordariomycetes</taxon>
        <taxon>Sordariomycetidae</taxon>
        <taxon>Sordariales</taxon>
        <taxon>Podosporaceae</taxon>
        <taxon>Podospora</taxon>
    </lineage>
</organism>
<dbReference type="AlphaFoldDB" id="A0AAN7BLA1"/>
<evidence type="ECO:0000259" key="8">
    <source>
        <dbReference type="Pfam" id="PF20684"/>
    </source>
</evidence>
<feature type="transmembrane region" description="Helical" evidence="7">
    <location>
        <begin position="40"/>
        <end position="63"/>
    </location>
</feature>
<keyword evidence="3 7" id="KW-1133">Transmembrane helix</keyword>
<evidence type="ECO:0000313" key="9">
    <source>
        <dbReference type="EMBL" id="KAK4225372.1"/>
    </source>
</evidence>
<evidence type="ECO:0000256" key="1">
    <source>
        <dbReference type="ARBA" id="ARBA00004141"/>
    </source>
</evidence>
<reference evidence="9" key="2">
    <citation type="submission" date="2023-05" db="EMBL/GenBank/DDBJ databases">
        <authorList>
            <consortium name="Lawrence Berkeley National Laboratory"/>
            <person name="Steindorff A."/>
            <person name="Hensen N."/>
            <person name="Bonometti L."/>
            <person name="Westerberg I."/>
            <person name="Brannstrom I.O."/>
            <person name="Guillou S."/>
            <person name="Cros-Aarteil S."/>
            <person name="Calhoun S."/>
            <person name="Haridas S."/>
            <person name="Kuo A."/>
            <person name="Mondo S."/>
            <person name="Pangilinan J."/>
            <person name="Riley R."/>
            <person name="Labutti K."/>
            <person name="Andreopoulos B."/>
            <person name="Lipzen A."/>
            <person name="Chen C."/>
            <person name="Yanf M."/>
            <person name="Daum C."/>
            <person name="Ng V."/>
            <person name="Clum A."/>
            <person name="Ohm R."/>
            <person name="Martin F."/>
            <person name="Silar P."/>
            <person name="Natvig D."/>
            <person name="Lalanne C."/>
            <person name="Gautier V."/>
            <person name="Ament-Velasquez S.L."/>
            <person name="Kruys A."/>
            <person name="Hutchinson M.I."/>
            <person name="Powell A.J."/>
            <person name="Barry K."/>
            <person name="Miller A.N."/>
            <person name="Grigoriev I.V."/>
            <person name="Debuchy R."/>
            <person name="Gladieux P."/>
            <person name="Thoren M.H."/>
            <person name="Johannesson H."/>
        </authorList>
    </citation>
    <scope>NUCLEOTIDE SEQUENCE</scope>
    <source>
        <strain evidence="9">CBS 990.96</strain>
    </source>
</reference>
<comment type="subcellular location">
    <subcellularLocation>
        <location evidence="1">Membrane</location>
        <topology evidence="1">Multi-pass membrane protein</topology>
    </subcellularLocation>
</comment>
<dbReference type="InterPro" id="IPR049326">
    <property type="entry name" value="Rhodopsin_dom_fungi"/>
</dbReference>
<dbReference type="EMBL" id="MU865368">
    <property type="protein sequence ID" value="KAK4225372.1"/>
    <property type="molecule type" value="Genomic_DNA"/>
</dbReference>
<feature type="domain" description="Rhodopsin" evidence="8">
    <location>
        <begin position="21"/>
        <end position="271"/>
    </location>
</feature>
<evidence type="ECO:0000256" key="5">
    <source>
        <dbReference type="ARBA" id="ARBA00038359"/>
    </source>
</evidence>
<evidence type="ECO:0000313" key="10">
    <source>
        <dbReference type="Proteomes" id="UP001301958"/>
    </source>
</evidence>
<protein>
    <recommendedName>
        <fullName evidence="8">Rhodopsin domain-containing protein</fullName>
    </recommendedName>
</protein>
<accession>A0AAN7BLA1</accession>
<evidence type="ECO:0000256" key="3">
    <source>
        <dbReference type="ARBA" id="ARBA00022989"/>
    </source>
</evidence>
<feature type="region of interest" description="Disordered" evidence="6">
    <location>
        <begin position="287"/>
        <end position="321"/>
    </location>
</feature>
<keyword evidence="2 7" id="KW-0812">Transmembrane</keyword>
<gene>
    <name evidence="9" type="ORF">QBC38DRAFT_511101</name>
</gene>
<dbReference type="PANTHER" id="PTHR33048">
    <property type="entry name" value="PTH11-LIKE INTEGRAL MEMBRANE PROTEIN (AFU_ORTHOLOGUE AFUA_5G11245)"/>
    <property type="match status" value="1"/>
</dbReference>
<dbReference type="InterPro" id="IPR052337">
    <property type="entry name" value="SAT4-like"/>
</dbReference>
<keyword evidence="4 7" id="KW-0472">Membrane</keyword>
<feature type="transmembrane region" description="Helical" evidence="7">
    <location>
        <begin position="249"/>
        <end position="271"/>
    </location>
</feature>
<sequence length="411" mass="45920">MSGFVTEVFALLGVGLFVIGLRLYVRISTVGIKRLQPDDYLMVLAAVIYSMETYLAYSVGVFWKGLANNAMTDEERKSLSPDSMEYYLRVNGSKTQVAGWCTYTFLLWIIKASMCTFYLRLTEGLMYHRRIYTGFVMIFISWIAVLFSILFACYPLRKNWQIYPDPGNFCQPAISKVDIIVTVVLNVLTDIYLMSIPIPMLLKASLRPLKKAGLIFLFSGGIFVTVAGILRCALIILDPINGAQKAGSWAVRETFVAVVASNLPMIFPLVAKIARPLFGSLRSITSQKPSKYNSRSGDLKLGQPYRLEDKNPRRGLGPRSVNPLTSFSLNESVEQICIEEMEGARQPPRRELDMEAASGGGRCPSRGGIIVKQTSVEVTKSRKSRFPTDETEDIGDYYLVQQSRMTGPGRV</sequence>
<keyword evidence="10" id="KW-1185">Reference proteome</keyword>
<evidence type="ECO:0000256" key="7">
    <source>
        <dbReference type="SAM" id="Phobius"/>
    </source>
</evidence>
<evidence type="ECO:0000256" key="4">
    <source>
        <dbReference type="ARBA" id="ARBA00023136"/>
    </source>
</evidence>
<feature type="transmembrane region" description="Helical" evidence="7">
    <location>
        <begin position="6"/>
        <end position="25"/>
    </location>
</feature>
<comment type="caution">
    <text evidence="9">The sequence shown here is derived from an EMBL/GenBank/DDBJ whole genome shotgun (WGS) entry which is preliminary data.</text>
</comment>
<dbReference type="Proteomes" id="UP001301958">
    <property type="component" value="Unassembled WGS sequence"/>
</dbReference>
<proteinExistence type="inferred from homology"/>
<evidence type="ECO:0000256" key="6">
    <source>
        <dbReference type="SAM" id="MobiDB-lite"/>
    </source>
</evidence>